<dbReference type="EMBL" id="CADCVX010000360">
    <property type="protein sequence ID" value="CAA9516846.1"/>
    <property type="molecule type" value="Genomic_DNA"/>
</dbReference>
<sequence>MNRPRYFHDESGARIDEAAKKRARLPFEASPFDASADAQA</sequence>
<dbReference type="AlphaFoldDB" id="A0A6J4T9D2"/>
<name>A0A6J4T9D2_9SPHN</name>
<evidence type="ECO:0000313" key="1">
    <source>
        <dbReference type="EMBL" id="CAA9516846.1"/>
    </source>
</evidence>
<reference evidence="1" key="1">
    <citation type="submission" date="2020-02" db="EMBL/GenBank/DDBJ databases">
        <authorList>
            <person name="Meier V. D."/>
        </authorList>
    </citation>
    <scope>NUCLEOTIDE SEQUENCE</scope>
    <source>
        <strain evidence="1">AVDCRST_MAG91</strain>
    </source>
</reference>
<organism evidence="1">
    <name type="scientific">uncultured Sphingomonadaceae bacterium</name>
    <dbReference type="NCBI Taxonomy" id="169976"/>
    <lineage>
        <taxon>Bacteria</taxon>
        <taxon>Pseudomonadati</taxon>
        <taxon>Pseudomonadota</taxon>
        <taxon>Alphaproteobacteria</taxon>
        <taxon>Sphingomonadales</taxon>
        <taxon>Sphingomonadaceae</taxon>
        <taxon>environmental samples</taxon>
    </lineage>
</organism>
<accession>A0A6J4T9D2</accession>
<gene>
    <name evidence="1" type="ORF">AVDCRST_MAG91-1955</name>
</gene>
<protein>
    <submittedName>
        <fullName evidence="1">Uncharacterized protein</fullName>
    </submittedName>
</protein>
<proteinExistence type="predicted"/>